<dbReference type="InterPro" id="IPR052026">
    <property type="entry name" value="ExeA_AAA_ATPase_DNA-bind"/>
</dbReference>
<protein>
    <recommendedName>
        <fullName evidence="1">ORC1/DEAH AAA+ ATPase domain-containing protein</fullName>
    </recommendedName>
</protein>
<dbReference type="EMBL" id="MEHA01000012">
    <property type="protein sequence ID" value="ODR49700.1"/>
    <property type="molecule type" value="Genomic_DNA"/>
</dbReference>
<dbReference type="GO" id="GO:0006313">
    <property type="term" value="P:DNA transposition"/>
    <property type="evidence" value="ECO:0007669"/>
    <property type="project" value="InterPro"/>
</dbReference>
<evidence type="ECO:0000313" key="3">
    <source>
        <dbReference type="Proteomes" id="UP000094271"/>
    </source>
</evidence>
<evidence type="ECO:0000259" key="1">
    <source>
        <dbReference type="Pfam" id="PF13401"/>
    </source>
</evidence>
<dbReference type="Proteomes" id="UP000094271">
    <property type="component" value="Unassembled WGS sequence"/>
</dbReference>
<organism evidence="2 3">
    <name type="scientific">Eisenbergiella tayi</name>
    <dbReference type="NCBI Taxonomy" id="1432052"/>
    <lineage>
        <taxon>Bacteria</taxon>
        <taxon>Bacillati</taxon>
        <taxon>Bacillota</taxon>
        <taxon>Clostridia</taxon>
        <taxon>Lachnospirales</taxon>
        <taxon>Lachnospiraceae</taxon>
        <taxon>Eisenbergiella</taxon>
    </lineage>
</organism>
<evidence type="ECO:0000313" key="2">
    <source>
        <dbReference type="EMBL" id="ODR49700.1"/>
    </source>
</evidence>
<dbReference type="InterPro" id="IPR027417">
    <property type="entry name" value="P-loop_NTPase"/>
</dbReference>
<comment type="caution">
    <text evidence="2">The sequence shown here is derived from an EMBL/GenBank/DDBJ whole genome shotgun (WGS) entry which is preliminary data.</text>
</comment>
<name>A0A1E3UG42_9FIRM</name>
<feature type="domain" description="ORC1/DEAH AAA+ ATPase" evidence="1">
    <location>
        <begin position="12"/>
        <end position="125"/>
    </location>
</feature>
<sequence>MAVSFAEAAGDISLIYGDAGLGKTVSLKEYTKSHPDTIYVELKDCDKSTKGVCEKILSSIGKEQHGVDRLLVDAIIDFLTASPRLVIIDEAQHLSIRALENLRAINDTTETGIVLCGNPTVYDRMHGRGQAHFAQLYSRIGIRRHIVEPTLEDITTIFAPYSLGTESLLYLHQLALQRGGIRNCVKVLNIALQLRDGIEEPLTIDHLQSACQLRNGAQ</sequence>
<dbReference type="Gene3D" id="1.10.1180.10">
    <property type="entry name" value="B transposition protein, C-terminal domain"/>
    <property type="match status" value="1"/>
</dbReference>
<dbReference type="InterPro" id="IPR036733">
    <property type="entry name" value="B_transposit_C_sf"/>
</dbReference>
<dbReference type="InterPro" id="IPR049945">
    <property type="entry name" value="AAA_22"/>
</dbReference>
<dbReference type="Pfam" id="PF13401">
    <property type="entry name" value="AAA_22"/>
    <property type="match status" value="1"/>
</dbReference>
<dbReference type="PANTHER" id="PTHR35894:SF5">
    <property type="entry name" value="MU-LIKE PROPHAGE FLUMU DNA TRANSPOSITION PROTEIN B"/>
    <property type="match status" value="1"/>
</dbReference>
<accession>A0A1E3UG42</accession>
<dbReference type="Gene3D" id="3.40.50.300">
    <property type="entry name" value="P-loop containing nucleotide triphosphate hydrolases"/>
    <property type="match status" value="1"/>
</dbReference>
<dbReference type="SUPFAM" id="SSF52540">
    <property type="entry name" value="P-loop containing nucleoside triphosphate hydrolases"/>
    <property type="match status" value="1"/>
</dbReference>
<dbReference type="GO" id="GO:0016887">
    <property type="term" value="F:ATP hydrolysis activity"/>
    <property type="evidence" value="ECO:0007669"/>
    <property type="project" value="InterPro"/>
</dbReference>
<dbReference type="GO" id="GO:0003677">
    <property type="term" value="F:DNA binding"/>
    <property type="evidence" value="ECO:0007669"/>
    <property type="project" value="InterPro"/>
</dbReference>
<reference evidence="2 3" key="1">
    <citation type="submission" date="2016-08" db="EMBL/GenBank/DDBJ databases">
        <authorList>
            <person name="Seilhamer J.J."/>
        </authorList>
    </citation>
    <scope>NUCLEOTIDE SEQUENCE [LARGE SCALE GENOMIC DNA]</scope>
    <source>
        <strain evidence="2 3">NML150140-1</strain>
    </source>
</reference>
<proteinExistence type="predicted"/>
<dbReference type="AlphaFoldDB" id="A0A1E3UG42"/>
<gene>
    <name evidence="2" type="ORF">BEI59_17340</name>
</gene>
<dbReference type="PANTHER" id="PTHR35894">
    <property type="entry name" value="GENERAL SECRETION PATHWAY PROTEIN A-RELATED"/>
    <property type="match status" value="1"/>
</dbReference>